<organism evidence="1 2">
    <name type="scientific">Mycena rosella</name>
    <name type="common">Pink bonnet</name>
    <name type="synonym">Agaricus rosellus</name>
    <dbReference type="NCBI Taxonomy" id="1033263"/>
    <lineage>
        <taxon>Eukaryota</taxon>
        <taxon>Fungi</taxon>
        <taxon>Dikarya</taxon>
        <taxon>Basidiomycota</taxon>
        <taxon>Agaricomycotina</taxon>
        <taxon>Agaricomycetes</taxon>
        <taxon>Agaricomycetidae</taxon>
        <taxon>Agaricales</taxon>
        <taxon>Marasmiineae</taxon>
        <taxon>Mycenaceae</taxon>
        <taxon>Mycena</taxon>
    </lineage>
</organism>
<proteinExistence type="predicted"/>
<accession>A0AAD7FF64</accession>
<dbReference type="Proteomes" id="UP001221757">
    <property type="component" value="Unassembled WGS sequence"/>
</dbReference>
<evidence type="ECO:0000313" key="2">
    <source>
        <dbReference type="Proteomes" id="UP001221757"/>
    </source>
</evidence>
<reference evidence="1" key="1">
    <citation type="submission" date="2023-03" db="EMBL/GenBank/DDBJ databases">
        <title>Massive genome expansion in bonnet fungi (Mycena s.s.) driven by repeated elements and novel gene families across ecological guilds.</title>
        <authorList>
            <consortium name="Lawrence Berkeley National Laboratory"/>
            <person name="Harder C.B."/>
            <person name="Miyauchi S."/>
            <person name="Viragh M."/>
            <person name="Kuo A."/>
            <person name="Thoen E."/>
            <person name="Andreopoulos B."/>
            <person name="Lu D."/>
            <person name="Skrede I."/>
            <person name="Drula E."/>
            <person name="Henrissat B."/>
            <person name="Morin E."/>
            <person name="Kohler A."/>
            <person name="Barry K."/>
            <person name="LaButti K."/>
            <person name="Morin E."/>
            <person name="Salamov A."/>
            <person name="Lipzen A."/>
            <person name="Mereny Z."/>
            <person name="Hegedus B."/>
            <person name="Baldrian P."/>
            <person name="Stursova M."/>
            <person name="Weitz H."/>
            <person name="Taylor A."/>
            <person name="Grigoriev I.V."/>
            <person name="Nagy L.G."/>
            <person name="Martin F."/>
            <person name="Kauserud H."/>
        </authorList>
    </citation>
    <scope>NUCLEOTIDE SEQUENCE</scope>
    <source>
        <strain evidence="1">CBHHK067</strain>
    </source>
</reference>
<dbReference type="EMBL" id="JARKIE010000800">
    <property type="protein sequence ID" value="KAJ7616678.1"/>
    <property type="molecule type" value="Genomic_DNA"/>
</dbReference>
<sequence length="235" mass="26704">MVMLKDLGSFIDDPVLKRRVGNIFGKGKRTVLLHADSPDLADQLEYNRLLAYRRPSEALLARLLIFHMFLEIATEMGNAADRKTMWLLLELHSRLGDCLDILRDLTIALEEPTDVYTWANISDTFRDIRNLLGPDFHPFFVLDEAQFAADSLPAAFHPDPGASPVLVEILNIWDSHHPIGSASFVVAGTEIPGKIFEQPKITEHLRWASDTGAFDEKIDIGEEFTRRAWHWTRGR</sequence>
<name>A0AAD7FF64_MYCRO</name>
<comment type="caution">
    <text evidence="1">The sequence shown here is derived from an EMBL/GenBank/DDBJ whole genome shotgun (WGS) entry which is preliminary data.</text>
</comment>
<gene>
    <name evidence="1" type="ORF">B0H17DRAFT_1220245</name>
</gene>
<evidence type="ECO:0000313" key="1">
    <source>
        <dbReference type="EMBL" id="KAJ7616678.1"/>
    </source>
</evidence>
<dbReference type="AlphaFoldDB" id="A0AAD7FF64"/>
<keyword evidence="2" id="KW-1185">Reference proteome</keyword>
<protein>
    <submittedName>
        <fullName evidence="1">Uncharacterized protein</fullName>
    </submittedName>
</protein>